<name>A0ACC2WXQ7_9TREE</name>
<keyword evidence="2" id="KW-1185">Reference proteome</keyword>
<gene>
    <name evidence="1" type="ORF">QFC20_001175</name>
</gene>
<sequence length="496" mass="51614">MDLVERRYFPSVTELWLTSLCTAELAKQASQISMYDIKSYYNQAKNAVLNVSEMEAKVREATNDDSCQQFNEILPLIWSRFHECEARDWRQIYKALTLLEYLVKNGSERVVDDARSHVSTIKMLRSFHYTDEKGKDQGINVRNRAKELADLLGDIERIRQERRKAKQNRNKYSGISGGGGGSMSGGGGGGGGRYGGFGSDSYNYNGGSGSRGYSGRDDYDSGDLYRGSGTANRGGSGSSSRGGDFDQYDAGDDEDVSSSARPTTTAPKTSSAARASKGKASSAASSSPAPAAPPAAAPKPIVDLFDFDDEVPAPSAPAMPAAPPSDLVDDDDFADFQAAPTSSGFTSAPVAAAKPTAAGGNVFDFLDTVPAQSSKPVTPAFSPISPAQPASNFGAFGAMGAASSSAVRPGMAGTSASKPAVTTTSSSGGGLGGFDDLWNTSLSSAGGSKPAASGKKTIAEMEREKTMASLWGAPANNASSPAQQKPSSGGFEDLLG</sequence>
<comment type="caution">
    <text evidence="1">The sequence shown here is derived from an EMBL/GenBank/DDBJ whole genome shotgun (WGS) entry which is preliminary data.</text>
</comment>
<organism evidence="1 2">
    <name type="scientific">Naganishia adeliensis</name>
    <dbReference type="NCBI Taxonomy" id="92952"/>
    <lineage>
        <taxon>Eukaryota</taxon>
        <taxon>Fungi</taxon>
        <taxon>Dikarya</taxon>
        <taxon>Basidiomycota</taxon>
        <taxon>Agaricomycotina</taxon>
        <taxon>Tremellomycetes</taxon>
        <taxon>Filobasidiales</taxon>
        <taxon>Filobasidiaceae</taxon>
        <taxon>Naganishia</taxon>
    </lineage>
</organism>
<dbReference type="Proteomes" id="UP001230649">
    <property type="component" value="Unassembled WGS sequence"/>
</dbReference>
<protein>
    <submittedName>
        <fullName evidence="1">Uncharacterized protein</fullName>
    </submittedName>
</protein>
<reference evidence="1" key="1">
    <citation type="submission" date="2023-04" db="EMBL/GenBank/DDBJ databases">
        <title>Draft Genome sequencing of Naganishia species isolated from polar environments using Oxford Nanopore Technology.</title>
        <authorList>
            <person name="Leo P."/>
            <person name="Venkateswaran K."/>
        </authorList>
    </citation>
    <scope>NUCLEOTIDE SEQUENCE</scope>
    <source>
        <strain evidence="1">MNA-CCFEE 5262</strain>
    </source>
</reference>
<evidence type="ECO:0000313" key="2">
    <source>
        <dbReference type="Proteomes" id="UP001230649"/>
    </source>
</evidence>
<dbReference type="EMBL" id="JASBWS010000006">
    <property type="protein sequence ID" value="KAJ9115307.1"/>
    <property type="molecule type" value="Genomic_DNA"/>
</dbReference>
<accession>A0ACC2WXQ7</accession>
<proteinExistence type="predicted"/>
<evidence type="ECO:0000313" key="1">
    <source>
        <dbReference type="EMBL" id="KAJ9115307.1"/>
    </source>
</evidence>